<feature type="transmembrane region" description="Helical" evidence="14">
    <location>
        <begin position="282"/>
        <end position="301"/>
    </location>
</feature>
<comment type="subcellular location">
    <subcellularLocation>
        <location evidence="1">Endoplasmic reticulum membrane</location>
        <topology evidence="1">Multi-pass membrane protein</topology>
    </subcellularLocation>
</comment>
<dbReference type="Pfam" id="PF03034">
    <property type="entry name" value="PSS"/>
    <property type="match status" value="1"/>
</dbReference>
<evidence type="ECO:0000256" key="14">
    <source>
        <dbReference type="SAM" id="Phobius"/>
    </source>
</evidence>
<keyword evidence="6" id="KW-0256">Endoplasmic reticulum</keyword>
<evidence type="ECO:0000256" key="10">
    <source>
        <dbReference type="ARBA" id="ARBA00023209"/>
    </source>
</evidence>
<feature type="transmembrane region" description="Helical" evidence="14">
    <location>
        <begin position="223"/>
        <end position="242"/>
    </location>
</feature>
<feature type="transmembrane region" description="Helical" evidence="14">
    <location>
        <begin position="483"/>
        <end position="507"/>
    </location>
</feature>
<dbReference type="PANTHER" id="PTHR15362:SF7">
    <property type="entry name" value="PHOSPHATIDYLSERINE SYNTHASE 2"/>
    <property type="match status" value="1"/>
</dbReference>
<evidence type="ECO:0000256" key="3">
    <source>
        <dbReference type="ARBA" id="ARBA00022516"/>
    </source>
</evidence>
<feature type="compositionally biased region" description="Low complexity" evidence="13">
    <location>
        <begin position="45"/>
        <end position="54"/>
    </location>
</feature>
<reference evidence="16" key="2">
    <citation type="journal article" date="2021" name="Sci. Data">
        <title>Chromosome-scale genome sequencing, assembly and annotation of six genomes from subfamily Leishmaniinae.</title>
        <authorList>
            <person name="Almutairi H."/>
            <person name="Urbaniak M.D."/>
            <person name="Bates M.D."/>
            <person name="Jariyapan N."/>
            <person name="Kwakye-Nuako G."/>
            <person name="Thomaz Soccol V."/>
            <person name="Al-Salem W.S."/>
            <person name="Dillon R.J."/>
            <person name="Bates P.A."/>
            <person name="Gatherer D."/>
        </authorList>
    </citation>
    <scope>NUCLEOTIDE SEQUENCE [LARGE SCALE GENOMIC DNA]</scope>
</reference>
<evidence type="ECO:0000256" key="13">
    <source>
        <dbReference type="SAM" id="MobiDB-lite"/>
    </source>
</evidence>
<keyword evidence="3" id="KW-0444">Lipid biosynthesis</keyword>
<proteinExistence type="predicted"/>
<evidence type="ECO:0000256" key="12">
    <source>
        <dbReference type="ARBA" id="ARBA00025707"/>
    </source>
</evidence>
<feature type="region of interest" description="Disordered" evidence="13">
    <location>
        <begin position="1"/>
        <end position="54"/>
    </location>
</feature>
<dbReference type="Proteomes" id="UP000673552">
    <property type="component" value="Unassembled WGS sequence"/>
</dbReference>
<evidence type="ECO:0000256" key="5">
    <source>
        <dbReference type="ARBA" id="ARBA00022692"/>
    </source>
</evidence>
<evidence type="ECO:0000256" key="1">
    <source>
        <dbReference type="ARBA" id="ARBA00004477"/>
    </source>
</evidence>
<organism evidence="15 16">
    <name type="scientific">Leishmania martiniquensis</name>
    <dbReference type="NCBI Taxonomy" id="1580590"/>
    <lineage>
        <taxon>Eukaryota</taxon>
        <taxon>Discoba</taxon>
        <taxon>Euglenozoa</taxon>
        <taxon>Kinetoplastea</taxon>
        <taxon>Metakinetoplastina</taxon>
        <taxon>Trypanosomatida</taxon>
        <taxon>Trypanosomatidae</taxon>
        <taxon>Leishmaniinae</taxon>
        <taxon>Leishmania</taxon>
    </lineage>
</organism>
<dbReference type="AlphaFoldDB" id="A0A836HUX8"/>
<evidence type="ECO:0000313" key="15">
    <source>
        <dbReference type="EMBL" id="KAG5483370.1"/>
    </source>
</evidence>
<evidence type="ECO:0000256" key="8">
    <source>
        <dbReference type="ARBA" id="ARBA00023098"/>
    </source>
</evidence>
<dbReference type="KEGG" id="lmat:92514912"/>
<feature type="region of interest" description="Disordered" evidence="13">
    <location>
        <begin position="537"/>
        <end position="570"/>
    </location>
</feature>
<dbReference type="RefSeq" id="XP_067180173.1">
    <property type="nucleotide sequence ID" value="XM_067322400.1"/>
</dbReference>
<evidence type="ECO:0000256" key="4">
    <source>
        <dbReference type="ARBA" id="ARBA00022679"/>
    </source>
</evidence>
<keyword evidence="10" id="KW-0594">Phospholipid biosynthesis</keyword>
<feature type="transmembrane region" description="Helical" evidence="14">
    <location>
        <begin position="102"/>
        <end position="122"/>
    </location>
</feature>
<feature type="transmembrane region" description="Helical" evidence="14">
    <location>
        <begin position="163"/>
        <end position="183"/>
    </location>
</feature>
<comment type="pathway">
    <text evidence="2">Lipid metabolism.</text>
</comment>
<feature type="transmembrane region" description="Helical" evidence="14">
    <location>
        <begin position="134"/>
        <end position="151"/>
    </location>
</feature>
<dbReference type="GO" id="GO:0005789">
    <property type="term" value="C:endoplasmic reticulum membrane"/>
    <property type="evidence" value="ECO:0007669"/>
    <property type="project" value="UniProtKB-SubCell"/>
</dbReference>
<name>A0A836HUX8_9TRYP</name>
<feature type="transmembrane region" description="Helical" evidence="14">
    <location>
        <begin position="413"/>
        <end position="431"/>
    </location>
</feature>
<dbReference type="GO" id="GO:0106245">
    <property type="term" value="F:L-serine-phosphatidylethanolamine phosphatidyltransferase activity"/>
    <property type="evidence" value="ECO:0007669"/>
    <property type="project" value="InterPro"/>
</dbReference>
<dbReference type="EMBL" id="JAFEUZ010000014">
    <property type="protein sequence ID" value="KAG5483370.1"/>
    <property type="molecule type" value="Genomic_DNA"/>
</dbReference>
<dbReference type="InterPro" id="IPR004277">
    <property type="entry name" value="PSS"/>
</dbReference>
<evidence type="ECO:0000256" key="7">
    <source>
        <dbReference type="ARBA" id="ARBA00022989"/>
    </source>
</evidence>
<evidence type="ECO:0000256" key="11">
    <source>
        <dbReference type="ARBA" id="ARBA00023264"/>
    </source>
</evidence>
<dbReference type="PANTHER" id="PTHR15362">
    <property type="entry name" value="PHOSPHATIDYLINOSITOL SYNTHASE"/>
    <property type="match status" value="1"/>
</dbReference>
<keyword evidence="11" id="KW-1208">Phospholipid metabolism</keyword>
<comment type="caution">
    <text evidence="15">The sequence shown here is derived from an EMBL/GenBank/DDBJ whole genome shotgun (WGS) entry which is preliminary data.</text>
</comment>
<evidence type="ECO:0008006" key="17">
    <source>
        <dbReference type="Google" id="ProtNLM"/>
    </source>
</evidence>
<feature type="compositionally biased region" description="Basic and acidic residues" evidence="13">
    <location>
        <begin position="537"/>
        <end position="559"/>
    </location>
</feature>
<feature type="transmembrane region" description="Helical" evidence="14">
    <location>
        <begin position="451"/>
        <end position="471"/>
    </location>
</feature>
<accession>A0A836HUX8</accession>
<protein>
    <recommendedName>
        <fullName evidence="17">Phosphatidylserine synthase</fullName>
    </recommendedName>
</protein>
<keyword evidence="5 14" id="KW-0812">Transmembrane</keyword>
<evidence type="ECO:0000256" key="9">
    <source>
        <dbReference type="ARBA" id="ARBA00023136"/>
    </source>
</evidence>
<keyword evidence="8" id="KW-0443">Lipid metabolism</keyword>
<feature type="compositionally biased region" description="Basic and acidic residues" evidence="13">
    <location>
        <begin position="1"/>
        <end position="17"/>
    </location>
</feature>
<evidence type="ECO:0000256" key="6">
    <source>
        <dbReference type="ARBA" id="ARBA00022824"/>
    </source>
</evidence>
<keyword evidence="16" id="KW-1185">Reference proteome</keyword>
<keyword evidence="7 14" id="KW-1133">Transmembrane helix</keyword>
<reference evidence="16" key="1">
    <citation type="journal article" date="2021" name="Microbiol. Resour. Announc.">
        <title>LGAAP: Leishmaniinae Genome Assembly and Annotation Pipeline.</title>
        <authorList>
            <person name="Almutairi H."/>
            <person name="Urbaniak M.D."/>
            <person name="Bates M.D."/>
            <person name="Jariyapan N."/>
            <person name="Kwakye-Nuako G."/>
            <person name="Thomaz-Soccol V."/>
            <person name="Al-Salem W.S."/>
            <person name="Dillon R.J."/>
            <person name="Bates P.A."/>
            <person name="Gatherer D."/>
        </authorList>
    </citation>
    <scope>NUCLEOTIDE SEQUENCE [LARGE SCALE GENOMIC DNA]</scope>
</reference>
<evidence type="ECO:0000313" key="16">
    <source>
        <dbReference type="Proteomes" id="UP000673552"/>
    </source>
</evidence>
<dbReference type="OrthoDB" id="10265393at2759"/>
<evidence type="ECO:0000256" key="2">
    <source>
        <dbReference type="ARBA" id="ARBA00005189"/>
    </source>
</evidence>
<dbReference type="GeneID" id="92514912"/>
<gene>
    <name evidence="15" type="ORF">LSCM1_04918</name>
</gene>
<keyword evidence="4" id="KW-0808">Transferase</keyword>
<keyword evidence="9 14" id="KW-0472">Membrane</keyword>
<dbReference type="GO" id="GO:0006659">
    <property type="term" value="P:phosphatidylserine biosynthetic process"/>
    <property type="evidence" value="ECO:0007669"/>
    <property type="project" value="InterPro"/>
</dbReference>
<comment type="pathway">
    <text evidence="12">Phospholipid metabolism.</text>
</comment>
<sequence length="570" mass="64449">MHRGRADGVAGAKERGAARSVENAPDVVAPPSSPPEERGAGGDGSASKGKGSRAARLPPLDISFSEHPLQSVLATHQADLQLKPASPWARELDFSDRAYTPHTVFILLSILIAVLLMLRCYSYADLTVAAKVKVGLSAASFVFIAFGAVHLPDSLMVRPHPAVWRAVLALGVQYLVFLTFIIFQDLETVRTILGYYDASLLQPPQERAYAQDCRISTEEDRFFFVRTSFDIFLLAHSLGYVVKMLVLRDWRMVTALSLGFEVVEVTFQHVLPNFNECWWDHIILDVLICNGGGMLIGMWLLRQLNAKQYTWIALKEIPTVKGKAKRLLGQLGPRSFQRYNWNVFQSPTRFFQVAGILLLMLLQELNCFTMKTILQMAPTHHLVIGRLALWALLATSCLRELYEFMTNPHIKRIGTTAWVTILGVGMETIWITKMALEGRYFQDALMPTHVAVPWMAAIAAFAVWLLLYFGALSLEQRNRRRGVAYLLVNLFFYVAVLCVLALFLMGLPDLQIGRRAFESAMAPYERYLFYWRPHRMGEESEREKKDKAPGKQNDERLRDISVGQRIRARA</sequence>